<gene>
    <name evidence="1" type="ORF">PIB30_030645</name>
</gene>
<proteinExistence type="predicted"/>
<evidence type="ECO:0000313" key="1">
    <source>
        <dbReference type="EMBL" id="MED6206875.1"/>
    </source>
</evidence>
<comment type="caution">
    <text evidence="1">The sequence shown here is derived from an EMBL/GenBank/DDBJ whole genome shotgun (WGS) entry which is preliminary data.</text>
</comment>
<evidence type="ECO:0000313" key="2">
    <source>
        <dbReference type="Proteomes" id="UP001341840"/>
    </source>
</evidence>
<accession>A0ABU6Y8Z2</accession>
<reference evidence="1 2" key="1">
    <citation type="journal article" date="2023" name="Plants (Basel)">
        <title>Bridging the Gap: Combining Genomics and Transcriptomics Approaches to Understand Stylosanthes scabra, an Orphan Legume from the Brazilian Caatinga.</title>
        <authorList>
            <person name="Ferreira-Neto J.R.C."/>
            <person name="da Silva M.D."/>
            <person name="Binneck E."/>
            <person name="de Melo N.F."/>
            <person name="da Silva R.H."/>
            <person name="de Melo A.L.T.M."/>
            <person name="Pandolfi V."/>
            <person name="Bustamante F.O."/>
            <person name="Brasileiro-Vidal A.C."/>
            <person name="Benko-Iseppon A.M."/>
        </authorList>
    </citation>
    <scope>NUCLEOTIDE SEQUENCE [LARGE SCALE GENOMIC DNA]</scope>
    <source>
        <tissue evidence="1">Leaves</tissue>
    </source>
</reference>
<protein>
    <submittedName>
        <fullName evidence="1">Uncharacterized protein</fullName>
    </submittedName>
</protein>
<dbReference type="EMBL" id="JASCZI010241784">
    <property type="protein sequence ID" value="MED6206875.1"/>
    <property type="molecule type" value="Genomic_DNA"/>
</dbReference>
<dbReference type="Proteomes" id="UP001341840">
    <property type="component" value="Unassembled WGS sequence"/>
</dbReference>
<organism evidence="1 2">
    <name type="scientific">Stylosanthes scabra</name>
    <dbReference type="NCBI Taxonomy" id="79078"/>
    <lineage>
        <taxon>Eukaryota</taxon>
        <taxon>Viridiplantae</taxon>
        <taxon>Streptophyta</taxon>
        <taxon>Embryophyta</taxon>
        <taxon>Tracheophyta</taxon>
        <taxon>Spermatophyta</taxon>
        <taxon>Magnoliopsida</taxon>
        <taxon>eudicotyledons</taxon>
        <taxon>Gunneridae</taxon>
        <taxon>Pentapetalae</taxon>
        <taxon>rosids</taxon>
        <taxon>fabids</taxon>
        <taxon>Fabales</taxon>
        <taxon>Fabaceae</taxon>
        <taxon>Papilionoideae</taxon>
        <taxon>50 kb inversion clade</taxon>
        <taxon>dalbergioids sensu lato</taxon>
        <taxon>Dalbergieae</taxon>
        <taxon>Pterocarpus clade</taxon>
        <taxon>Stylosanthes</taxon>
    </lineage>
</organism>
<sequence>MAISPSGNGFGGQFFPAGQGTGAQVPGGYGVPFTHHGYEAEDRFGVAGRETGACPRPHGDPLPSLAALLCSLRWSANSVGLLAAVPACAALLREGNFPCPRGYPQILPAMWGFVETR</sequence>
<name>A0ABU6Y8Z2_9FABA</name>
<keyword evidence="2" id="KW-1185">Reference proteome</keyword>